<sequence length="272" mass="32622">MKKLLINIIPIFLIVFNCYSQSITSSRTKIFEQYKTEFGKPKEINNKNTFYNKSGKEIKEEKITFSKNLDTITELRYKNSEIDARLVFIFDEQKNLIFRSFKNKVPLFGWQIQKAEYKYNEKGIQEINDLDPNSNILRTAVFKNDSMGNPISMKLYDRNNNLLGYETAEYNYSNNSYTYKVFDSNGSLKTSSKHTVDYKQSKSNNYNDHGDVISYPRNWDENDNVYYFLEYKYDDKGNWIDKKIYKVEKKGDTFVNKEKDRRFKRKIEYWEE</sequence>
<organism evidence="1 2">
    <name type="scientific">Zunongwangia atlantica 22II14-10F7</name>
    <dbReference type="NCBI Taxonomy" id="1185767"/>
    <lineage>
        <taxon>Bacteria</taxon>
        <taxon>Pseudomonadati</taxon>
        <taxon>Bacteroidota</taxon>
        <taxon>Flavobacteriia</taxon>
        <taxon>Flavobacteriales</taxon>
        <taxon>Flavobacteriaceae</taxon>
        <taxon>Zunongwangia</taxon>
    </lineage>
</organism>
<protein>
    <recommendedName>
        <fullName evidence="3">YD repeat-containing protein</fullName>
    </recommendedName>
</protein>
<dbReference type="Proteomes" id="UP000192746">
    <property type="component" value="Unassembled WGS sequence"/>
</dbReference>
<gene>
    <name evidence="1" type="ORF">IIF7_20524</name>
</gene>
<comment type="caution">
    <text evidence="1">The sequence shown here is derived from an EMBL/GenBank/DDBJ whole genome shotgun (WGS) entry which is preliminary data.</text>
</comment>
<evidence type="ECO:0008006" key="3">
    <source>
        <dbReference type="Google" id="ProtNLM"/>
    </source>
</evidence>
<evidence type="ECO:0000313" key="2">
    <source>
        <dbReference type="Proteomes" id="UP000192746"/>
    </source>
</evidence>
<dbReference type="EMBL" id="ARYN01000058">
    <property type="protein sequence ID" value="ORL43494.1"/>
    <property type="molecule type" value="Genomic_DNA"/>
</dbReference>
<dbReference type="AlphaFoldDB" id="A0A1Y1SYL9"/>
<name>A0A1Y1SYL9_9FLAO</name>
<dbReference type="RefSeq" id="WP_084843548.1">
    <property type="nucleotide sequence ID" value="NZ_ARYN01000058.1"/>
</dbReference>
<proteinExistence type="predicted"/>
<dbReference type="OrthoDB" id="1492679at2"/>
<keyword evidence="2" id="KW-1185">Reference proteome</keyword>
<reference evidence="1 2" key="1">
    <citation type="submission" date="2013-04" db="EMBL/GenBank/DDBJ databases">
        <title>Zunongwangia sp. 22II14-10F7 Genome Sequencing.</title>
        <authorList>
            <person name="Lai Q."/>
            <person name="Shao Z."/>
        </authorList>
    </citation>
    <scope>NUCLEOTIDE SEQUENCE [LARGE SCALE GENOMIC DNA]</scope>
    <source>
        <strain evidence="1 2">22II14-10F7</strain>
    </source>
</reference>
<evidence type="ECO:0000313" key="1">
    <source>
        <dbReference type="EMBL" id="ORL43494.1"/>
    </source>
</evidence>
<accession>A0A1Y1SYL9</accession>